<dbReference type="EMBL" id="ML208596">
    <property type="protein sequence ID" value="TFK62230.1"/>
    <property type="molecule type" value="Genomic_DNA"/>
</dbReference>
<evidence type="ECO:0000313" key="1">
    <source>
        <dbReference type="EMBL" id="TFK62230.1"/>
    </source>
</evidence>
<proteinExistence type="predicted"/>
<sequence length="403" mass="46335">MRAIYNTTPEIERISSSTSAATRPQAFRIPPRKKVAAPGLRSSAKTKVFGFPFGPSRASVPPKGSEDSPPTKARTGPKPLERSGPPVQECKVFAVDTTPFGEERTRTLKHFSDHVPSFHGNIALEQMEAAYLHHVFHKTLISNRITADGAEELGPDGLEKLRLQQAEERSRIKHQEENKQACIKTEEVEEQARIKVQDEVGKARIKRRDHLSRQAELRRARVRQQERRVERPHGCGTQDQGIQSVVTERAVVNANPDPPRFIVRGIDFRQPSRSSMPPFHPSPEEWARSEAKYHRYLTLWDEFRSPTCSLPPIRFEQFPWPVSYEVYHPYKFTIDAVRGFIFNPFWRPGLSRRERLQIENRRWDLTAFTKLAVVRVDKTHLNDVVANAAVIYQILSDLWKEID</sequence>
<keyword evidence="2" id="KW-1185">Reference proteome</keyword>
<reference evidence="1 2" key="1">
    <citation type="journal article" date="2019" name="Nat. Ecol. Evol.">
        <title>Megaphylogeny resolves global patterns of mushroom evolution.</title>
        <authorList>
            <person name="Varga T."/>
            <person name="Krizsan K."/>
            <person name="Foldi C."/>
            <person name="Dima B."/>
            <person name="Sanchez-Garcia M."/>
            <person name="Sanchez-Ramirez S."/>
            <person name="Szollosi G.J."/>
            <person name="Szarkandi J.G."/>
            <person name="Papp V."/>
            <person name="Albert L."/>
            <person name="Andreopoulos W."/>
            <person name="Angelini C."/>
            <person name="Antonin V."/>
            <person name="Barry K.W."/>
            <person name="Bougher N.L."/>
            <person name="Buchanan P."/>
            <person name="Buyck B."/>
            <person name="Bense V."/>
            <person name="Catcheside P."/>
            <person name="Chovatia M."/>
            <person name="Cooper J."/>
            <person name="Damon W."/>
            <person name="Desjardin D."/>
            <person name="Finy P."/>
            <person name="Geml J."/>
            <person name="Haridas S."/>
            <person name="Hughes K."/>
            <person name="Justo A."/>
            <person name="Karasinski D."/>
            <person name="Kautmanova I."/>
            <person name="Kiss B."/>
            <person name="Kocsube S."/>
            <person name="Kotiranta H."/>
            <person name="LaButti K.M."/>
            <person name="Lechner B.E."/>
            <person name="Liimatainen K."/>
            <person name="Lipzen A."/>
            <person name="Lukacs Z."/>
            <person name="Mihaltcheva S."/>
            <person name="Morgado L.N."/>
            <person name="Niskanen T."/>
            <person name="Noordeloos M.E."/>
            <person name="Ohm R.A."/>
            <person name="Ortiz-Santana B."/>
            <person name="Ovrebo C."/>
            <person name="Racz N."/>
            <person name="Riley R."/>
            <person name="Savchenko A."/>
            <person name="Shiryaev A."/>
            <person name="Soop K."/>
            <person name="Spirin V."/>
            <person name="Szebenyi C."/>
            <person name="Tomsovsky M."/>
            <person name="Tulloss R.E."/>
            <person name="Uehling J."/>
            <person name="Grigoriev I.V."/>
            <person name="Vagvolgyi C."/>
            <person name="Papp T."/>
            <person name="Martin F.M."/>
            <person name="Miettinen O."/>
            <person name="Hibbett D.S."/>
            <person name="Nagy L.G."/>
        </authorList>
    </citation>
    <scope>NUCLEOTIDE SEQUENCE [LARGE SCALE GENOMIC DNA]</scope>
    <source>
        <strain evidence="1 2">NL-1719</strain>
    </source>
</reference>
<organism evidence="1 2">
    <name type="scientific">Pluteus cervinus</name>
    <dbReference type="NCBI Taxonomy" id="181527"/>
    <lineage>
        <taxon>Eukaryota</taxon>
        <taxon>Fungi</taxon>
        <taxon>Dikarya</taxon>
        <taxon>Basidiomycota</taxon>
        <taxon>Agaricomycotina</taxon>
        <taxon>Agaricomycetes</taxon>
        <taxon>Agaricomycetidae</taxon>
        <taxon>Agaricales</taxon>
        <taxon>Pluteineae</taxon>
        <taxon>Pluteaceae</taxon>
        <taxon>Pluteus</taxon>
    </lineage>
</organism>
<protein>
    <submittedName>
        <fullName evidence="1">Uncharacterized protein</fullName>
    </submittedName>
</protein>
<gene>
    <name evidence="1" type="ORF">BDN72DRAFT_398737</name>
</gene>
<name>A0ACD3A927_9AGAR</name>
<dbReference type="Proteomes" id="UP000308600">
    <property type="component" value="Unassembled WGS sequence"/>
</dbReference>
<evidence type="ECO:0000313" key="2">
    <source>
        <dbReference type="Proteomes" id="UP000308600"/>
    </source>
</evidence>
<accession>A0ACD3A927</accession>